<accession>A0ACB8EZN8</accession>
<comment type="caution">
    <text evidence="1">The sequence shown here is derived from an EMBL/GenBank/DDBJ whole genome shotgun (WGS) entry which is preliminary data.</text>
</comment>
<dbReference type="Proteomes" id="UP000827872">
    <property type="component" value="Linkage Group LG12"/>
</dbReference>
<name>A0ACB8EZN8_9SAUR</name>
<evidence type="ECO:0000313" key="2">
    <source>
        <dbReference type="Proteomes" id="UP000827872"/>
    </source>
</evidence>
<protein>
    <submittedName>
        <fullName evidence="1">Uncharacterized protein</fullName>
    </submittedName>
</protein>
<reference evidence="1" key="1">
    <citation type="submission" date="2021-08" db="EMBL/GenBank/DDBJ databases">
        <title>The first chromosome-level gecko genome reveals the dynamic sex chromosomes of Neotropical dwarf geckos (Sphaerodactylidae: Sphaerodactylus).</title>
        <authorList>
            <person name="Pinto B.J."/>
            <person name="Keating S.E."/>
            <person name="Gamble T."/>
        </authorList>
    </citation>
    <scope>NUCLEOTIDE SEQUENCE</scope>
    <source>
        <strain evidence="1">TG3544</strain>
    </source>
</reference>
<evidence type="ECO:0000313" key="1">
    <source>
        <dbReference type="EMBL" id="KAH7998250.1"/>
    </source>
</evidence>
<keyword evidence="2" id="KW-1185">Reference proteome</keyword>
<gene>
    <name evidence="1" type="ORF">K3G42_014094</name>
</gene>
<organism evidence="1 2">
    <name type="scientific">Sphaerodactylus townsendi</name>
    <dbReference type="NCBI Taxonomy" id="933632"/>
    <lineage>
        <taxon>Eukaryota</taxon>
        <taxon>Metazoa</taxon>
        <taxon>Chordata</taxon>
        <taxon>Craniata</taxon>
        <taxon>Vertebrata</taxon>
        <taxon>Euteleostomi</taxon>
        <taxon>Lepidosauria</taxon>
        <taxon>Squamata</taxon>
        <taxon>Bifurcata</taxon>
        <taxon>Gekkota</taxon>
        <taxon>Sphaerodactylidae</taxon>
        <taxon>Sphaerodactylus</taxon>
    </lineage>
</organism>
<sequence length="80" mass="9446">MLSVVLKSRRVVRGAETPRRLLPLRLLRLRPPSSPLQERETSSVRTANQPNLPMRQRFVLWRGRQLSLGYENFSCFEQRL</sequence>
<dbReference type="EMBL" id="CM037625">
    <property type="protein sequence ID" value="KAH7998250.1"/>
    <property type="molecule type" value="Genomic_DNA"/>
</dbReference>
<proteinExistence type="predicted"/>